<dbReference type="PANTHER" id="PTHR43679:SF2">
    <property type="entry name" value="OCTANOYL-[GCVH]:PROTEIN N-OCTANOYLTRANSFERASE"/>
    <property type="match status" value="1"/>
</dbReference>
<dbReference type="PANTHER" id="PTHR43679">
    <property type="entry name" value="OCTANOYLTRANSFERASE LIPM-RELATED"/>
    <property type="match status" value="1"/>
</dbReference>
<reference evidence="3 4" key="1">
    <citation type="journal article" date="1998" name="Nature">
        <title>The complete genome of the hyperthermophilic bacterium Aquifex aeolicus.</title>
        <authorList>
            <person name="Deckert G."/>
            <person name="Warren P.V."/>
            <person name="Gaasterland T."/>
            <person name="Young W.G."/>
            <person name="Lenox A.L."/>
            <person name="Graham D.E."/>
            <person name="Overbeek R."/>
            <person name="Snead M.A."/>
            <person name="Keller M."/>
            <person name="Aujay M."/>
            <person name="Huber R."/>
            <person name="Feldman R.A."/>
            <person name="Short J.M."/>
            <person name="Olson G.J."/>
            <person name="Swanson R.V."/>
        </authorList>
    </citation>
    <scope>NUCLEOTIDE SEQUENCE [LARGE SCALE GENOMIC DNA]</scope>
    <source>
        <strain evidence="3 4">VF5</strain>
    </source>
</reference>
<dbReference type="InParanoid" id="O67557"/>
<keyword evidence="1" id="KW-1133">Transmembrane helix</keyword>
<dbReference type="Gene3D" id="3.30.390.50">
    <property type="entry name" value="CO dehydrogenase flavoprotein, C-terminal domain"/>
    <property type="match status" value="1"/>
</dbReference>
<accession>O67557</accession>
<protein>
    <submittedName>
        <fullName evidence="3">Lipoate-protein ligase A</fullName>
    </submittedName>
</protein>
<dbReference type="GO" id="GO:0009249">
    <property type="term" value="P:protein lipoylation"/>
    <property type="evidence" value="ECO:0000318"/>
    <property type="project" value="GO_Central"/>
</dbReference>
<keyword evidence="1" id="KW-0812">Transmembrane</keyword>
<proteinExistence type="predicted"/>
<dbReference type="EMBL" id="AE000657">
    <property type="protein sequence ID" value="AAC07512.1"/>
    <property type="molecule type" value="Genomic_DNA"/>
</dbReference>
<dbReference type="OrthoDB" id="9788148at2"/>
<dbReference type="Pfam" id="PF21948">
    <property type="entry name" value="LplA-B_cat"/>
    <property type="match status" value="1"/>
</dbReference>
<dbReference type="GO" id="GO:0019385">
    <property type="term" value="P:methanogenesis, from acetate"/>
    <property type="evidence" value="ECO:0007669"/>
    <property type="project" value="InterPro"/>
</dbReference>
<dbReference type="STRING" id="224324.aq_1638"/>
<dbReference type="CDD" id="cd16443">
    <property type="entry name" value="LplA"/>
    <property type="match status" value="1"/>
</dbReference>
<evidence type="ECO:0000313" key="3">
    <source>
        <dbReference type="EMBL" id="AAC07512.1"/>
    </source>
</evidence>
<dbReference type="SUPFAM" id="SSF52467">
    <property type="entry name" value="DHS-like NAD/FAD-binding domain"/>
    <property type="match status" value="1"/>
</dbReference>
<evidence type="ECO:0000256" key="1">
    <source>
        <dbReference type="SAM" id="Phobius"/>
    </source>
</evidence>
<dbReference type="GO" id="GO:0009107">
    <property type="term" value="P:lipoate biosynthetic process"/>
    <property type="evidence" value="ECO:0000318"/>
    <property type="project" value="GO_Central"/>
</dbReference>
<dbReference type="PROSITE" id="PS51733">
    <property type="entry name" value="BPL_LPL_CATALYTIC"/>
    <property type="match status" value="1"/>
</dbReference>
<dbReference type="Gene3D" id="3.30.930.10">
    <property type="entry name" value="Bira Bifunctional Protein, Domain 2"/>
    <property type="match status" value="1"/>
</dbReference>
<dbReference type="eggNOG" id="COG1880">
    <property type="taxonomic scope" value="Bacteria"/>
</dbReference>
<dbReference type="PIR" id="C70441">
    <property type="entry name" value="C70441"/>
</dbReference>
<dbReference type="Proteomes" id="UP000000798">
    <property type="component" value="Chromosome"/>
</dbReference>
<dbReference type="InterPro" id="IPR045864">
    <property type="entry name" value="aa-tRNA-synth_II/BPL/LPL"/>
</dbReference>
<keyword evidence="4" id="KW-1185">Reference proteome</keyword>
<keyword evidence="3" id="KW-0436">Ligase</keyword>
<evidence type="ECO:0000313" key="4">
    <source>
        <dbReference type="Proteomes" id="UP000000798"/>
    </source>
</evidence>
<feature type="transmembrane region" description="Helical" evidence="1">
    <location>
        <begin position="21"/>
        <end position="39"/>
    </location>
</feature>
<gene>
    <name evidence="3" type="primary">lplA</name>
    <name evidence="3" type="ordered locus">aq_1638</name>
</gene>
<dbReference type="InterPro" id="IPR002829">
    <property type="entry name" value="DUF116"/>
</dbReference>
<dbReference type="InterPro" id="IPR050664">
    <property type="entry name" value="Octanoyltrans_LipM/LipL"/>
</dbReference>
<dbReference type="GO" id="GO:0033819">
    <property type="term" value="F:lipoyl(octanoyl) transferase activity"/>
    <property type="evidence" value="ECO:0000318"/>
    <property type="project" value="GO_Central"/>
</dbReference>
<feature type="domain" description="BPL/LPL catalytic" evidence="2">
    <location>
        <begin position="91"/>
        <end position="283"/>
    </location>
</feature>
<dbReference type="Gene3D" id="3.40.50.1220">
    <property type="entry name" value="TPP-binding domain"/>
    <property type="match status" value="1"/>
</dbReference>
<dbReference type="Pfam" id="PF02552">
    <property type="entry name" value="CO_dh"/>
    <property type="match status" value="1"/>
</dbReference>
<dbReference type="AlphaFoldDB" id="O67557"/>
<dbReference type="InterPro" id="IPR003704">
    <property type="entry name" value="CdhB"/>
</dbReference>
<dbReference type="EnsemblBacteria" id="AAC07512">
    <property type="protein sequence ID" value="AAC07512"/>
    <property type="gene ID" value="aq_1638"/>
</dbReference>
<evidence type="ECO:0000259" key="2">
    <source>
        <dbReference type="PROSITE" id="PS51733"/>
    </source>
</evidence>
<name>O67557_AQUAE</name>
<dbReference type="PATRIC" id="fig|224324.8.peg.1262"/>
<keyword evidence="1" id="KW-0472">Membrane</keyword>
<dbReference type="SUPFAM" id="SSF55681">
    <property type="entry name" value="Class II aaRS and biotin synthetases"/>
    <property type="match status" value="1"/>
</dbReference>
<dbReference type="HOGENOM" id="CLU_022986_1_2_0"/>
<dbReference type="eggNOG" id="COG1852">
    <property type="taxonomic scope" value="Bacteria"/>
</dbReference>
<dbReference type="GO" id="GO:0016874">
    <property type="term" value="F:ligase activity"/>
    <property type="evidence" value="ECO:0007669"/>
    <property type="project" value="UniProtKB-KW"/>
</dbReference>
<dbReference type="eggNOG" id="COG0095">
    <property type="taxonomic scope" value="Bacteria"/>
</dbReference>
<sequence>MGHTDLQSPHFTHFSARSMGNSNFSILMILGLGIAYSMIKISYRKECISHRDFKENFLRSESMWRVIYTGQRPAHENMALDSVLLELKSEGKIPNTIRFLQFKPECVLIGYHQAVEQEVRLEYVQREGIEVNRRITGGGAIYFDELQIGWEIIADRESFGNKSYEKITRTICETVAKALRKLGVNAQFRPRNDIEVEGKKISGTGGVFEGNAFLYQGTILMDVNLERMLKSLQIPVEKLTSKGIKSAEDRITWVKREIGRLPEKEEVFNAILEALKEELGIEPYWGELTKEELELFEEKKDYFKSDEWIYHVKKAITGDEILYGIYRCPGGTFRVSAKVDPQTKVLQQVIINGDFFINPKRLIYDLEAYLKHTPVQEVEKRIREFFKEREFESVNLTVDDFVEAVMFPLRKLEAQDLGIDKKKLNRVIGSIGGGLKENIKKAKVMLLPYCAKPTWCDYRHTDDCGECGGCTVGDLYRMAYERGMIPITITSFEMLRDVLQWCGENGYTYIGHCCYEFYEKRYEIFKKAKEWGANGVFLDIEGVTCYSLGVEEEEKAYHGEFQVELDLYVEDSEKLLSLKEKTSRVQKRQSAQKPVPNENLKEFIPQNYKVPKVAPGPQEDMSRLPIVRETSTEIGFINGQKVSFEEALQVAVELLSKAKRPTLIVGPLVLWAWNEEAKKKGEIIKRLKEKYPNLNIHLLPDYKPKNKKVDFSREVDPPNPHLSVLYGEHDLTLMIGVHCYRTDFTIRMLKKYTDTKIVTLCTLYGHPDADVSLAGVNSKKLEMFYEMA</sequence>
<dbReference type="KEGG" id="aae:aq_1638"/>
<organism evidence="3 4">
    <name type="scientific">Aquifex aeolicus (strain VF5)</name>
    <dbReference type="NCBI Taxonomy" id="224324"/>
    <lineage>
        <taxon>Bacteria</taxon>
        <taxon>Pseudomonadati</taxon>
        <taxon>Aquificota</taxon>
        <taxon>Aquificia</taxon>
        <taxon>Aquificales</taxon>
        <taxon>Aquificaceae</taxon>
        <taxon>Aquifex</taxon>
    </lineage>
</organism>
<dbReference type="Pfam" id="PF01976">
    <property type="entry name" value="DUF116"/>
    <property type="match status" value="1"/>
</dbReference>
<dbReference type="InterPro" id="IPR029035">
    <property type="entry name" value="DHS-like_NAD/FAD-binding_dom"/>
</dbReference>
<dbReference type="InterPro" id="IPR004143">
    <property type="entry name" value="BPL_LPL_catalytic"/>
</dbReference>